<dbReference type="AlphaFoldDB" id="A0A238H344"/>
<gene>
    <name evidence="1" type="ORF">BSIN_2879</name>
</gene>
<proteinExistence type="predicted"/>
<protein>
    <submittedName>
        <fullName evidence="1">Uncharacterized protein</fullName>
    </submittedName>
</protein>
<accession>A0A238H344</accession>
<organism evidence="1 2">
    <name type="scientific">Burkholderia singularis</name>
    <dbReference type="NCBI Taxonomy" id="1503053"/>
    <lineage>
        <taxon>Bacteria</taxon>
        <taxon>Pseudomonadati</taxon>
        <taxon>Pseudomonadota</taxon>
        <taxon>Betaproteobacteria</taxon>
        <taxon>Burkholderiales</taxon>
        <taxon>Burkholderiaceae</taxon>
        <taxon>Burkholderia</taxon>
        <taxon>pseudomallei group</taxon>
    </lineage>
</organism>
<evidence type="ECO:0000313" key="2">
    <source>
        <dbReference type="Proteomes" id="UP000198460"/>
    </source>
</evidence>
<evidence type="ECO:0000313" key="1">
    <source>
        <dbReference type="EMBL" id="SMF99694.1"/>
    </source>
</evidence>
<dbReference type="Proteomes" id="UP000198460">
    <property type="component" value="Unassembled WGS sequence"/>
</dbReference>
<reference evidence="1 2" key="1">
    <citation type="submission" date="2017-04" db="EMBL/GenBank/DDBJ databases">
        <authorList>
            <person name="Afonso C.L."/>
            <person name="Miller P.J."/>
            <person name="Scott M.A."/>
            <person name="Spackman E."/>
            <person name="Goraichik I."/>
            <person name="Dimitrov K.M."/>
            <person name="Suarez D.L."/>
            <person name="Swayne D.E."/>
        </authorList>
    </citation>
    <scope>NUCLEOTIDE SEQUENCE [LARGE SCALE GENOMIC DNA]</scope>
    <source>
        <strain evidence="1">LMG 28154</strain>
    </source>
</reference>
<name>A0A238H344_9BURK</name>
<dbReference type="EMBL" id="FXAN01000043">
    <property type="protein sequence ID" value="SMF99694.1"/>
    <property type="molecule type" value="Genomic_DNA"/>
</dbReference>
<sequence length="57" mass="5655">MAVRDGGCAFVPDGGWLRMVNEVIRPWPFGAGGRAGGSGAGGAAGFAPTVSHCGPLR</sequence>